<sequence>MATFNQCRCQFHFYYLLCYKYLTVNQHVADSFTLRVLPINKYE</sequence>
<dbReference type="HOGENOM" id="CLU_3234863_0_0_6"/>
<dbReference type="AlphaFoldDB" id="B5XX34"/>
<gene>
    <name evidence="1" type="ordered locus">KPK_2517</name>
</gene>
<reference evidence="1 2" key="1">
    <citation type="journal article" date="2008" name="PLoS Genet.">
        <title>Complete genome sequence of the N2-fixing broad host range endophyte Klebsiella pneumoniae 342 and virulence predictions verified in mice.</title>
        <authorList>
            <person name="Fouts D.E."/>
            <person name="Tyler H.L."/>
            <person name="DeBoy R.T."/>
            <person name="Daugherty S."/>
            <person name="Ren Q."/>
            <person name="Badger J.H."/>
            <person name="Durkin A.S."/>
            <person name="Huot H."/>
            <person name="Shrivastava S."/>
            <person name="Kothari S."/>
            <person name="Dodson R.J."/>
            <person name="Mohamoud Y."/>
            <person name="Khouri H."/>
            <person name="Roesch L.F."/>
            <person name="Krogfelt K.A."/>
            <person name="Struve C."/>
            <person name="Triplett E.W."/>
            <person name="Methe B.A."/>
        </authorList>
    </citation>
    <scope>NUCLEOTIDE SEQUENCE [LARGE SCALE GENOMIC DNA]</scope>
    <source>
        <strain evidence="1 2">342</strain>
    </source>
</reference>
<proteinExistence type="predicted"/>
<dbReference type="EMBL" id="CP000964">
    <property type="protein sequence ID" value="ACI11818.1"/>
    <property type="molecule type" value="Genomic_DNA"/>
</dbReference>
<evidence type="ECO:0000313" key="1">
    <source>
        <dbReference type="EMBL" id="ACI11818.1"/>
    </source>
</evidence>
<protein>
    <submittedName>
        <fullName evidence="1">Uncharacterized protein</fullName>
    </submittedName>
</protein>
<name>B5XX34_KLEV3</name>
<accession>B5XX34</accession>
<evidence type="ECO:0000313" key="2">
    <source>
        <dbReference type="Proteomes" id="UP000001734"/>
    </source>
</evidence>
<dbReference type="Proteomes" id="UP000001734">
    <property type="component" value="Chromosome"/>
</dbReference>
<dbReference type="KEGG" id="kpe:KPK_2517"/>
<organism evidence="1 2">
    <name type="scientific">Klebsiella variicola (strain 342)</name>
    <name type="common">Klebsiella pneumoniae</name>
    <dbReference type="NCBI Taxonomy" id="507522"/>
    <lineage>
        <taxon>Bacteria</taxon>
        <taxon>Pseudomonadati</taxon>
        <taxon>Pseudomonadota</taxon>
        <taxon>Gammaproteobacteria</taxon>
        <taxon>Enterobacterales</taxon>
        <taxon>Enterobacteriaceae</taxon>
        <taxon>Klebsiella/Raoultella group</taxon>
        <taxon>Klebsiella</taxon>
        <taxon>Klebsiella pneumoniae complex</taxon>
    </lineage>
</organism>
<dbReference type="BioCyc" id="KPNE507522:GI0B-2509-MONOMER"/>